<keyword evidence="6" id="KW-0732">Signal</keyword>
<keyword evidence="4" id="KW-0325">Glycoprotein</keyword>
<keyword evidence="2" id="KW-0186">Copper</keyword>
<evidence type="ECO:0000313" key="8">
    <source>
        <dbReference type="EMBL" id="KAI7745450.1"/>
    </source>
</evidence>
<evidence type="ECO:0000259" key="7">
    <source>
        <dbReference type="PROSITE" id="PS51485"/>
    </source>
</evidence>
<dbReference type="GO" id="GO:0009055">
    <property type="term" value="F:electron transfer activity"/>
    <property type="evidence" value="ECO:0007669"/>
    <property type="project" value="InterPro"/>
</dbReference>
<dbReference type="InterPro" id="IPR003245">
    <property type="entry name" value="Phytocyanin_dom"/>
</dbReference>
<dbReference type="Pfam" id="PF02298">
    <property type="entry name" value="Cu_bind_like"/>
    <property type="match status" value="1"/>
</dbReference>
<dbReference type="PANTHER" id="PTHR33021">
    <property type="entry name" value="BLUE COPPER PROTEIN"/>
    <property type="match status" value="1"/>
</dbReference>
<evidence type="ECO:0000256" key="6">
    <source>
        <dbReference type="SAM" id="SignalP"/>
    </source>
</evidence>
<dbReference type="PROSITE" id="PS51485">
    <property type="entry name" value="PHYTOCYANIN"/>
    <property type="match status" value="1"/>
</dbReference>
<dbReference type="EMBL" id="JAMZMK010007241">
    <property type="protein sequence ID" value="KAI7745450.1"/>
    <property type="molecule type" value="Genomic_DNA"/>
</dbReference>
<reference evidence="8" key="1">
    <citation type="submission" date="2022-06" db="EMBL/GenBank/DDBJ databases">
        <title>Uncovering the hologenomic basis of an extraordinary plant invasion.</title>
        <authorList>
            <person name="Bieker V.C."/>
            <person name="Martin M.D."/>
            <person name="Gilbert T."/>
            <person name="Hodgins K."/>
            <person name="Battlay P."/>
            <person name="Petersen B."/>
            <person name="Wilson J."/>
        </authorList>
    </citation>
    <scope>NUCLEOTIDE SEQUENCE</scope>
    <source>
        <strain evidence="8">AA19_3_7</strain>
        <tissue evidence="8">Leaf</tissue>
    </source>
</reference>
<dbReference type="SUPFAM" id="SSF49503">
    <property type="entry name" value="Cupredoxins"/>
    <property type="match status" value="1"/>
</dbReference>
<keyword evidence="9" id="KW-1185">Reference proteome</keyword>
<feature type="chain" id="PRO_5042117658" description="Phytocyanin domain-containing protein" evidence="6">
    <location>
        <begin position="26"/>
        <end position="178"/>
    </location>
</feature>
<dbReference type="InterPro" id="IPR028871">
    <property type="entry name" value="BlueCu_1_BS"/>
</dbReference>
<feature type="region of interest" description="Disordered" evidence="5">
    <location>
        <begin position="131"/>
        <end position="161"/>
    </location>
</feature>
<proteinExistence type="predicted"/>
<feature type="signal peptide" evidence="6">
    <location>
        <begin position="1"/>
        <end position="25"/>
    </location>
</feature>
<protein>
    <recommendedName>
        <fullName evidence="7">Phytocyanin domain-containing protein</fullName>
    </recommendedName>
</protein>
<dbReference type="GO" id="GO:0005886">
    <property type="term" value="C:plasma membrane"/>
    <property type="evidence" value="ECO:0007669"/>
    <property type="project" value="TreeGrafter"/>
</dbReference>
<evidence type="ECO:0000256" key="2">
    <source>
        <dbReference type="ARBA" id="ARBA00023008"/>
    </source>
</evidence>
<evidence type="ECO:0000313" key="9">
    <source>
        <dbReference type="Proteomes" id="UP001206925"/>
    </source>
</evidence>
<comment type="caution">
    <text evidence="8">The sequence shown here is derived from an EMBL/GenBank/DDBJ whole genome shotgun (WGS) entry which is preliminary data.</text>
</comment>
<evidence type="ECO:0000256" key="1">
    <source>
        <dbReference type="ARBA" id="ARBA00022723"/>
    </source>
</evidence>
<name>A0AAD5GJS3_AMBAR</name>
<dbReference type="Gene3D" id="2.60.40.420">
    <property type="entry name" value="Cupredoxins - blue copper proteins"/>
    <property type="match status" value="1"/>
</dbReference>
<sequence>MASSKLIMVVAVIAIASLCVPSTVAQTRHVVGDTFGWNVPSDGNATYTNWASRQTFNVGDTLFFNFTTGFHDVTEVSENAYGPCTATAPISSHPNGPTTLNLTTAGSHYYICTVGTHCQLGQKLMITVAGSSSTTPAPTGSTTPTGSMTPPPPSPSGSSSLTTVVPVTFLAAALALLY</sequence>
<evidence type="ECO:0000256" key="4">
    <source>
        <dbReference type="ARBA" id="ARBA00023180"/>
    </source>
</evidence>
<evidence type="ECO:0000256" key="3">
    <source>
        <dbReference type="ARBA" id="ARBA00023157"/>
    </source>
</evidence>
<dbReference type="FunFam" id="2.60.40.420:FF:000034">
    <property type="entry name" value="Cupredoxin superfamily protein"/>
    <property type="match status" value="1"/>
</dbReference>
<dbReference type="PANTHER" id="PTHR33021:SF525">
    <property type="entry name" value="BLUE (TYPE 1) COPPER BINDING PROTEIN"/>
    <property type="match status" value="1"/>
</dbReference>
<dbReference type="PROSITE" id="PS00196">
    <property type="entry name" value="COPPER_BLUE"/>
    <property type="match status" value="1"/>
</dbReference>
<dbReference type="InterPro" id="IPR008972">
    <property type="entry name" value="Cupredoxin"/>
</dbReference>
<gene>
    <name evidence="8" type="ORF">M8C21_019598</name>
</gene>
<dbReference type="InterPro" id="IPR039391">
    <property type="entry name" value="Phytocyanin-like"/>
</dbReference>
<feature type="compositionally biased region" description="Low complexity" evidence="5">
    <location>
        <begin position="131"/>
        <end position="148"/>
    </location>
</feature>
<dbReference type="GO" id="GO:0046872">
    <property type="term" value="F:metal ion binding"/>
    <property type="evidence" value="ECO:0007669"/>
    <property type="project" value="UniProtKB-KW"/>
</dbReference>
<organism evidence="8 9">
    <name type="scientific">Ambrosia artemisiifolia</name>
    <name type="common">Common ragweed</name>
    <dbReference type="NCBI Taxonomy" id="4212"/>
    <lineage>
        <taxon>Eukaryota</taxon>
        <taxon>Viridiplantae</taxon>
        <taxon>Streptophyta</taxon>
        <taxon>Embryophyta</taxon>
        <taxon>Tracheophyta</taxon>
        <taxon>Spermatophyta</taxon>
        <taxon>Magnoliopsida</taxon>
        <taxon>eudicotyledons</taxon>
        <taxon>Gunneridae</taxon>
        <taxon>Pentapetalae</taxon>
        <taxon>asterids</taxon>
        <taxon>campanulids</taxon>
        <taxon>Asterales</taxon>
        <taxon>Asteraceae</taxon>
        <taxon>Asteroideae</taxon>
        <taxon>Heliantheae alliance</taxon>
        <taxon>Heliantheae</taxon>
        <taxon>Ambrosia</taxon>
    </lineage>
</organism>
<dbReference type="AlphaFoldDB" id="A0AAD5GJS3"/>
<keyword evidence="1" id="KW-0479">Metal-binding</keyword>
<feature type="domain" description="Phytocyanin" evidence="7">
    <location>
        <begin position="27"/>
        <end position="130"/>
    </location>
</feature>
<dbReference type="Proteomes" id="UP001206925">
    <property type="component" value="Unassembled WGS sequence"/>
</dbReference>
<keyword evidence="3" id="KW-1015">Disulfide bond</keyword>
<accession>A0AAD5GJS3</accession>
<evidence type="ECO:0000256" key="5">
    <source>
        <dbReference type="SAM" id="MobiDB-lite"/>
    </source>
</evidence>